<comment type="caution">
    <text evidence="2">The sequence shown here is derived from an EMBL/GenBank/DDBJ whole genome shotgun (WGS) entry which is preliminary data.</text>
</comment>
<dbReference type="Proteomes" id="UP000289708">
    <property type="component" value="Unassembled WGS sequence"/>
</dbReference>
<reference evidence="2 3" key="1">
    <citation type="submission" date="2018-12" db="EMBL/GenBank/DDBJ databases">
        <title>bacterium Hansschlegelia zhihuaiae S113.</title>
        <authorList>
            <person name="He J."/>
        </authorList>
    </citation>
    <scope>NUCLEOTIDE SEQUENCE [LARGE SCALE GENOMIC DNA]</scope>
    <source>
        <strain evidence="2 3">S 113</strain>
    </source>
</reference>
<dbReference type="OrthoDB" id="8446614at2"/>
<dbReference type="RefSeq" id="WP_128778881.1">
    <property type="nucleotide sequence ID" value="NZ_RYFI01000020.1"/>
</dbReference>
<keyword evidence="3" id="KW-1185">Reference proteome</keyword>
<dbReference type="AlphaFoldDB" id="A0A4Q0MAU3"/>
<evidence type="ECO:0000313" key="2">
    <source>
        <dbReference type="EMBL" id="RXF69906.1"/>
    </source>
</evidence>
<feature type="signal peptide" evidence="1">
    <location>
        <begin position="1"/>
        <end position="25"/>
    </location>
</feature>
<proteinExistence type="predicted"/>
<evidence type="ECO:0008006" key="4">
    <source>
        <dbReference type="Google" id="ProtNLM"/>
    </source>
</evidence>
<dbReference type="PROSITE" id="PS51257">
    <property type="entry name" value="PROKAR_LIPOPROTEIN"/>
    <property type="match status" value="1"/>
</dbReference>
<gene>
    <name evidence="2" type="ORF">EK403_18200</name>
</gene>
<evidence type="ECO:0000256" key="1">
    <source>
        <dbReference type="SAM" id="SignalP"/>
    </source>
</evidence>
<feature type="chain" id="PRO_5020536228" description="Lipoprotein" evidence="1">
    <location>
        <begin position="26"/>
        <end position="212"/>
    </location>
</feature>
<organism evidence="2 3">
    <name type="scientific">Hansschlegelia zhihuaiae</name>
    <dbReference type="NCBI Taxonomy" id="405005"/>
    <lineage>
        <taxon>Bacteria</taxon>
        <taxon>Pseudomonadati</taxon>
        <taxon>Pseudomonadota</taxon>
        <taxon>Alphaproteobacteria</taxon>
        <taxon>Hyphomicrobiales</taxon>
        <taxon>Methylopilaceae</taxon>
        <taxon>Hansschlegelia</taxon>
    </lineage>
</organism>
<keyword evidence="1" id="KW-0732">Signal</keyword>
<evidence type="ECO:0000313" key="3">
    <source>
        <dbReference type="Proteomes" id="UP000289708"/>
    </source>
</evidence>
<sequence>MTRRVSFMARAGWIGLGSALCIALAACGTVNPDDPNRPTANPGLGTKLLLGNANPPPLTPPVDQAIKRDCPPIEILEGAASHRVFDGEATDPFSVRWQASIAETARECSNLGVEAGIRVGVVGRVILGPKGAPGTFSVPLRIAVVDEQNKPVYSQVHLIAVSVPSGDTKADFTKIDDQIVVPTPTNRFRGWRILVGYDPQPTAEPKSARRRG</sequence>
<name>A0A4Q0MAU3_9HYPH</name>
<protein>
    <recommendedName>
        <fullName evidence="4">Lipoprotein</fullName>
    </recommendedName>
</protein>
<accession>A0A4Q0MAU3</accession>
<dbReference type="EMBL" id="RYFI01000020">
    <property type="protein sequence ID" value="RXF69906.1"/>
    <property type="molecule type" value="Genomic_DNA"/>
</dbReference>